<gene>
    <name evidence="1" type="ORF">GGQ88_001183</name>
</gene>
<dbReference type="Proteomes" id="UP000562395">
    <property type="component" value="Unassembled WGS sequence"/>
</dbReference>
<dbReference type="SUPFAM" id="SSF52833">
    <property type="entry name" value="Thioredoxin-like"/>
    <property type="match status" value="1"/>
</dbReference>
<proteinExistence type="predicted"/>
<dbReference type="RefSeq" id="WP_183612190.1">
    <property type="nucleotide sequence ID" value="NZ_JACICY010000002.1"/>
</dbReference>
<dbReference type="Gene3D" id="3.40.30.10">
    <property type="entry name" value="Glutaredoxin"/>
    <property type="match status" value="1"/>
</dbReference>
<dbReference type="AlphaFoldDB" id="A0A7W6EV53"/>
<accession>A0A7W6EV53</accession>
<reference evidence="1 2" key="1">
    <citation type="submission" date="2020-08" db="EMBL/GenBank/DDBJ databases">
        <title>Genomic Encyclopedia of Type Strains, Phase IV (KMG-IV): sequencing the most valuable type-strain genomes for metagenomic binning, comparative biology and taxonomic classification.</title>
        <authorList>
            <person name="Goeker M."/>
        </authorList>
    </citation>
    <scope>NUCLEOTIDE SEQUENCE [LARGE SCALE GENOMIC DNA]</scope>
    <source>
        <strain evidence="1 2">DSM 14552</strain>
    </source>
</reference>
<dbReference type="EMBL" id="JACICY010000002">
    <property type="protein sequence ID" value="MBB3859922.1"/>
    <property type="molecule type" value="Genomic_DNA"/>
</dbReference>
<evidence type="ECO:0000313" key="1">
    <source>
        <dbReference type="EMBL" id="MBB3859922.1"/>
    </source>
</evidence>
<evidence type="ECO:0000313" key="2">
    <source>
        <dbReference type="Proteomes" id="UP000562395"/>
    </source>
</evidence>
<sequence length="133" mass="14735">MIATAEGIEQAEKALEQLGGFRPHRQILLCAGPDKDKCAPRELGEESWNYLKRRLGKLKLGGAQGVLRNKVSCLRVCFVGPIAVVQPDNVWYHSCTPDVLERIIQEHIIGGVPVEDYRLNPPALTQLDPLPAE</sequence>
<comment type="caution">
    <text evidence="1">The sequence shown here is derived from an EMBL/GenBank/DDBJ whole genome shotgun (WGS) entry which is preliminary data.</text>
</comment>
<dbReference type="InterPro" id="IPR036249">
    <property type="entry name" value="Thioredoxin-like_sf"/>
</dbReference>
<keyword evidence="2" id="KW-1185">Reference proteome</keyword>
<protein>
    <submittedName>
        <fullName evidence="1">(2Fe-2S) ferredoxin</fullName>
    </submittedName>
</protein>
<organism evidence="1 2">
    <name type="scientific">Novosphingobium hassiacum</name>
    <dbReference type="NCBI Taxonomy" id="173676"/>
    <lineage>
        <taxon>Bacteria</taxon>
        <taxon>Pseudomonadati</taxon>
        <taxon>Pseudomonadota</taxon>
        <taxon>Alphaproteobacteria</taxon>
        <taxon>Sphingomonadales</taxon>
        <taxon>Sphingomonadaceae</taxon>
        <taxon>Novosphingobium</taxon>
    </lineage>
</organism>
<dbReference type="CDD" id="cd02980">
    <property type="entry name" value="TRX_Fd_family"/>
    <property type="match status" value="1"/>
</dbReference>
<name>A0A7W6EV53_9SPHN</name>